<evidence type="ECO:0000259" key="1">
    <source>
        <dbReference type="Pfam" id="PF07905"/>
    </source>
</evidence>
<feature type="domain" description="PucR C-terminal helix-turn-helix" evidence="2">
    <location>
        <begin position="458"/>
        <end position="511"/>
    </location>
</feature>
<evidence type="ECO:0000313" key="3">
    <source>
        <dbReference type="EMBL" id="GAA2017465.1"/>
    </source>
</evidence>
<keyword evidence="4" id="KW-1185">Reference proteome</keyword>
<dbReference type="PANTHER" id="PTHR33744">
    <property type="entry name" value="CARBOHYDRATE DIACID REGULATOR"/>
    <property type="match status" value="1"/>
</dbReference>
<evidence type="ECO:0000313" key="4">
    <source>
        <dbReference type="Proteomes" id="UP001501585"/>
    </source>
</evidence>
<protein>
    <submittedName>
        <fullName evidence="3">PucR family transcriptional regulator</fullName>
    </submittedName>
</protein>
<dbReference type="Gene3D" id="1.10.10.2840">
    <property type="entry name" value="PucR C-terminal helix-turn-helix domain"/>
    <property type="match status" value="1"/>
</dbReference>
<dbReference type="InterPro" id="IPR012914">
    <property type="entry name" value="PucR_dom"/>
</dbReference>
<feature type="domain" description="Purine catabolism PurC-like" evidence="1">
    <location>
        <begin position="29"/>
        <end position="135"/>
    </location>
</feature>
<dbReference type="Pfam" id="PF13556">
    <property type="entry name" value="HTH_30"/>
    <property type="match status" value="1"/>
</dbReference>
<sequence>MPHVLPHSSAVRTVPLRAITERRDLALSTVVAAPGAEPRVGWALVSELADPAPYLRGSELLLTAGVNMSVDPDDVRSYVAGLVQAGVGALGFGVTPVHDQVPPRLVAECRARGVALVEVPRETPFVAVSQAVGAALEELHVQDLRRMGEAHRALARAVTAASPVERLVGTLARALGCWAALAAGWVITRAGPVPPLSDEVVELVEKLRRPGGPRSAKARMGGDEVFLHAVAGPGGSGEVLIVGRNAPLDPTDRAVLGTAVALLGLLSHSRSGAERSPGRTIARLLLDPRPGSDLAPALAALAGGTGDDASGVAPRAGTGAGFRALRARWIGHGPAPHAAALASVVRTELVDPGEGELRAVLADLGDPAAHRAELERLHRAGWLAALSPPAEPGDLADADRQAAALLLRAAAVGSPLIGPDGSDPLAEAVDPDRARAAARTILGPLADTTETARGLRFTLHTWLARHGNWDRTAADLGSHRNSVRYRIGRIERDLGVDLADPEHRMRLWFALTRWDALS</sequence>
<dbReference type="InterPro" id="IPR042070">
    <property type="entry name" value="PucR_C-HTH_sf"/>
</dbReference>
<evidence type="ECO:0000259" key="2">
    <source>
        <dbReference type="Pfam" id="PF13556"/>
    </source>
</evidence>
<dbReference type="Proteomes" id="UP001501585">
    <property type="component" value="Unassembled WGS sequence"/>
</dbReference>
<dbReference type="Pfam" id="PF07905">
    <property type="entry name" value="PucR"/>
    <property type="match status" value="1"/>
</dbReference>
<dbReference type="InterPro" id="IPR051448">
    <property type="entry name" value="CdaR-like_regulators"/>
</dbReference>
<dbReference type="EMBL" id="BAAAPC010000038">
    <property type="protein sequence ID" value="GAA2017465.1"/>
    <property type="molecule type" value="Genomic_DNA"/>
</dbReference>
<dbReference type="PANTHER" id="PTHR33744:SF1">
    <property type="entry name" value="DNA-BINDING TRANSCRIPTIONAL ACTIVATOR ADER"/>
    <property type="match status" value="1"/>
</dbReference>
<gene>
    <name evidence="3" type="ORF">GCM10009799_51870</name>
</gene>
<proteinExistence type="predicted"/>
<name>A0ABP5F6E7_9ACTN</name>
<reference evidence="4" key="1">
    <citation type="journal article" date="2019" name="Int. J. Syst. Evol. Microbiol.">
        <title>The Global Catalogue of Microorganisms (GCM) 10K type strain sequencing project: providing services to taxonomists for standard genome sequencing and annotation.</title>
        <authorList>
            <consortium name="The Broad Institute Genomics Platform"/>
            <consortium name="The Broad Institute Genome Sequencing Center for Infectious Disease"/>
            <person name="Wu L."/>
            <person name="Ma J."/>
        </authorList>
    </citation>
    <scope>NUCLEOTIDE SEQUENCE [LARGE SCALE GENOMIC DNA]</scope>
    <source>
        <strain evidence="4">JCM 15313</strain>
    </source>
</reference>
<dbReference type="InterPro" id="IPR025736">
    <property type="entry name" value="PucR_C-HTH_dom"/>
</dbReference>
<comment type="caution">
    <text evidence="3">The sequence shown here is derived from an EMBL/GenBank/DDBJ whole genome shotgun (WGS) entry which is preliminary data.</text>
</comment>
<organism evidence="3 4">
    <name type="scientific">Nocardiopsis rhodophaea</name>
    <dbReference type="NCBI Taxonomy" id="280238"/>
    <lineage>
        <taxon>Bacteria</taxon>
        <taxon>Bacillati</taxon>
        <taxon>Actinomycetota</taxon>
        <taxon>Actinomycetes</taxon>
        <taxon>Streptosporangiales</taxon>
        <taxon>Nocardiopsidaceae</taxon>
        <taxon>Nocardiopsis</taxon>
    </lineage>
</organism>
<accession>A0ABP5F6E7</accession>